<organism evidence="7">
    <name type="scientific">mine drainage metagenome</name>
    <dbReference type="NCBI Taxonomy" id="410659"/>
    <lineage>
        <taxon>unclassified sequences</taxon>
        <taxon>metagenomes</taxon>
        <taxon>ecological metagenomes</taxon>
    </lineage>
</organism>
<dbReference type="EMBL" id="MLJW01000180">
    <property type="protein sequence ID" value="OIQ94736.1"/>
    <property type="molecule type" value="Genomic_DNA"/>
</dbReference>
<evidence type="ECO:0000256" key="2">
    <source>
        <dbReference type="ARBA" id="ARBA00022692"/>
    </source>
</evidence>
<comment type="subcellular location">
    <subcellularLocation>
        <location evidence="1">Membrane</location>
        <topology evidence="1">Multi-pass membrane protein</topology>
    </subcellularLocation>
</comment>
<dbReference type="Pfam" id="PF01061">
    <property type="entry name" value="ABC2_membrane"/>
    <property type="match status" value="1"/>
</dbReference>
<feature type="transmembrane region" description="Helical" evidence="5">
    <location>
        <begin position="115"/>
        <end position="139"/>
    </location>
</feature>
<evidence type="ECO:0000313" key="7">
    <source>
        <dbReference type="EMBL" id="OIQ94736.1"/>
    </source>
</evidence>
<dbReference type="PANTHER" id="PTHR43229:SF2">
    <property type="entry name" value="NODULATION PROTEIN J"/>
    <property type="match status" value="1"/>
</dbReference>
<keyword evidence="3 5" id="KW-1133">Transmembrane helix</keyword>
<reference evidence="7" key="1">
    <citation type="submission" date="2016-10" db="EMBL/GenBank/DDBJ databases">
        <title>Sequence of Gallionella enrichment culture.</title>
        <authorList>
            <person name="Poehlein A."/>
            <person name="Muehling M."/>
            <person name="Daniel R."/>
        </authorList>
    </citation>
    <scope>NUCLEOTIDE SEQUENCE</scope>
</reference>
<dbReference type="PRINTS" id="PR00164">
    <property type="entry name" value="ABC2TRNSPORT"/>
</dbReference>
<dbReference type="PROSITE" id="PS51012">
    <property type="entry name" value="ABC_TM2"/>
    <property type="match status" value="1"/>
</dbReference>
<name>A0A1J5RF46_9ZZZZ</name>
<protein>
    <submittedName>
        <fullName evidence="7">Daunorubicin/doxorubicin resistance ABC transporter permease protein DrrB</fullName>
    </submittedName>
</protein>
<evidence type="ECO:0000259" key="6">
    <source>
        <dbReference type="PROSITE" id="PS51012"/>
    </source>
</evidence>
<evidence type="ECO:0000256" key="5">
    <source>
        <dbReference type="SAM" id="Phobius"/>
    </source>
</evidence>
<feature type="transmembrane region" description="Helical" evidence="5">
    <location>
        <begin position="68"/>
        <end position="94"/>
    </location>
</feature>
<proteinExistence type="predicted"/>
<feature type="domain" description="ABC transmembrane type-2" evidence="6">
    <location>
        <begin position="35"/>
        <end position="265"/>
    </location>
</feature>
<sequence length="267" mass="28945">MTAPTQPFAFRCLRYLAKVFAIAGMDVRKLGHDPTELLTRAIQPVLWLLVFGEVFAKAHTIPTGNLDYIAFLAPGILAQSVLFVAIFNGISVIWERDLGIVHKFLASPTPRTALVLGKAVSAGARALTQAFIVYVLALALGVQMNWSPAPLFGVVLLVLFGAALFSTFSLIIACIVKTRERFMGIGQVLTMPLFFASNAIYPTSIMPDWLKWVAHVNPLSYEVDGLRALMLAGGQSTFGLPADFLVLVLVLGVLVVIGGLMYPRLIT</sequence>
<dbReference type="GO" id="GO:0043190">
    <property type="term" value="C:ATP-binding cassette (ABC) transporter complex"/>
    <property type="evidence" value="ECO:0007669"/>
    <property type="project" value="InterPro"/>
</dbReference>
<feature type="transmembrane region" description="Helical" evidence="5">
    <location>
        <begin position="244"/>
        <end position="262"/>
    </location>
</feature>
<dbReference type="InterPro" id="IPR000412">
    <property type="entry name" value="ABC_2_transport"/>
</dbReference>
<keyword evidence="2 5" id="KW-0812">Transmembrane</keyword>
<dbReference type="AlphaFoldDB" id="A0A1J5RF46"/>
<comment type="caution">
    <text evidence="7">The sequence shown here is derived from an EMBL/GenBank/DDBJ whole genome shotgun (WGS) entry which is preliminary data.</text>
</comment>
<dbReference type="InterPro" id="IPR047817">
    <property type="entry name" value="ABC2_TM_bact-type"/>
</dbReference>
<dbReference type="InterPro" id="IPR051784">
    <property type="entry name" value="Nod_factor_ABC_transporter"/>
</dbReference>
<evidence type="ECO:0000256" key="1">
    <source>
        <dbReference type="ARBA" id="ARBA00004141"/>
    </source>
</evidence>
<accession>A0A1J5RF46</accession>
<keyword evidence="4 5" id="KW-0472">Membrane</keyword>
<dbReference type="PANTHER" id="PTHR43229">
    <property type="entry name" value="NODULATION PROTEIN J"/>
    <property type="match status" value="1"/>
</dbReference>
<evidence type="ECO:0000256" key="3">
    <source>
        <dbReference type="ARBA" id="ARBA00022989"/>
    </source>
</evidence>
<evidence type="ECO:0000256" key="4">
    <source>
        <dbReference type="ARBA" id="ARBA00023136"/>
    </source>
</evidence>
<feature type="transmembrane region" description="Helical" evidence="5">
    <location>
        <begin position="151"/>
        <end position="175"/>
    </location>
</feature>
<dbReference type="InterPro" id="IPR013525">
    <property type="entry name" value="ABC2_TM"/>
</dbReference>
<dbReference type="PIRSF" id="PIRSF006648">
    <property type="entry name" value="DrrB"/>
    <property type="match status" value="1"/>
</dbReference>
<dbReference type="GO" id="GO:0140359">
    <property type="term" value="F:ABC-type transporter activity"/>
    <property type="evidence" value="ECO:0007669"/>
    <property type="project" value="InterPro"/>
</dbReference>
<feature type="transmembrane region" description="Helical" evidence="5">
    <location>
        <begin position="182"/>
        <end position="201"/>
    </location>
</feature>
<gene>
    <name evidence="7" type="primary">drrB_2</name>
    <name evidence="7" type="ORF">GALL_232900</name>
</gene>